<keyword evidence="13" id="KW-0862">Zinc</keyword>
<reference evidence="22" key="1">
    <citation type="journal article" date="2023" name="Mol. Biol. Evol.">
        <title>Third-Generation Sequencing Reveals the Adaptive Role of the Epigenome in Three Deep-Sea Polychaetes.</title>
        <authorList>
            <person name="Perez M."/>
            <person name="Aroh O."/>
            <person name="Sun Y."/>
            <person name="Lan Y."/>
            <person name="Juniper S.K."/>
            <person name="Young C.R."/>
            <person name="Angers B."/>
            <person name="Qian P.Y."/>
        </authorList>
    </citation>
    <scope>NUCLEOTIDE SEQUENCE</scope>
    <source>
        <strain evidence="22">P08H-3</strain>
    </source>
</reference>
<dbReference type="GO" id="GO:0003697">
    <property type="term" value="F:single-stranded DNA binding"/>
    <property type="evidence" value="ECO:0007669"/>
    <property type="project" value="TreeGrafter"/>
</dbReference>
<keyword evidence="7" id="KW-0235">DNA replication</keyword>
<keyword evidence="16" id="KW-0539">Nucleus</keyword>
<dbReference type="AlphaFoldDB" id="A0AAD9N833"/>
<dbReference type="EC" id="3.6.4.12" evidence="4"/>
<dbReference type="GO" id="GO:0016787">
    <property type="term" value="F:hydrolase activity"/>
    <property type="evidence" value="ECO:0007669"/>
    <property type="project" value="UniProtKB-KW"/>
</dbReference>
<evidence type="ECO:0000256" key="3">
    <source>
        <dbReference type="ARBA" id="ARBA00008010"/>
    </source>
</evidence>
<dbReference type="InterPro" id="IPR008045">
    <property type="entry name" value="MCM2"/>
</dbReference>
<dbReference type="InterPro" id="IPR041562">
    <property type="entry name" value="MCM_lid"/>
</dbReference>
<feature type="compositionally biased region" description="Basic and acidic residues" evidence="20">
    <location>
        <begin position="103"/>
        <end position="112"/>
    </location>
</feature>
<dbReference type="InterPro" id="IPR027417">
    <property type="entry name" value="P-loop_NTPase"/>
</dbReference>
<evidence type="ECO:0000256" key="9">
    <source>
        <dbReference type="ARBA" id="ARBA00022741"/>
    </source>
</evidence>
<evidence type="ECO:0000313" key="23">
    <source>
        <dbReference type="Proteomes" id="UP001208570"/>
    </source>
</evidence>
<keyword evidence="6" id="KW-0158">Chromosome</keyword>
<evidence type="ECO:0000256" key="20">
    <source>
        <dbReference type="SAM" id="MobiDB-lite"/>
    </source>
</evidence>
<gene>
    <name evidence="22" type="ORF">LSH36_188g03053</name>
</gene>
<dbReference type="PRINTS" id="PR01658">
    <property type="entry name" value="MCMPROTEIN2"/>
</dbReference>
<dbReference type="InterPro" id="IPR001208">
    <property type="entry name" value="MCM_dom"/>
</dbReference>
<sequence length="885" mass="100485">MAEEASSDPFSVVTSPSRASRHDPVTSSPGRDLPPFEDESELLGHDDEAPLEEEEVEGEELFGDNLERDYRRIDELDRYDPVQLDEDHYSDLSMSERLAAEREMRKRDREEAVGTGRIRPGILYEESDEDEDRPSRRRRLAERAAEGMEDEEMIESIENLEDTKGHSVREWVSMLAPRTEIYNRFKNFLRTFVDEMGHNLYKEKIRQMVEANKSSLVVDYNVLASQEHVLAYFLPEAPAEMLKIFDEAAKDVVLSMYPRYDQIVKEIHVRISDLPLIEELRSLRQLHLNQLIRTSGVVTSSTGVLPQLSVIKYDCTKCGYVLGPFFQSQSQEVKPGSCPECQSMGPFEINMEQTVYKNYQRITIQESPGKVPAGRLPRSKDAILLDDLVDMCKPGDELELTGIYHNNYDGSLNVNNGFPVFATIIQANHIAKKDDKMAVAMLTDEDIKTIVKLSKDERIAERVFASIAPSIYGHDNIKRAIALAMFGGEPKNPGGKHKVRGDLNLLICGDPGTAKSQFLKYVEKTGPRVVFTTGQGASAVGLTAYVQRNPVSKEWTLEAGALVLADKGMCLIDEFDKMNDADRTSIHEAMEQQSISISKAGIVTSLQARCSILAAANPIGGRYDPSLTFAENVDLTEPILSRFDVLCVVRDTVDPIEDERLAKFVVGSHIKHHPSLAGEDVDAALELPTTTGVEPLPQILFKKYLIYAKEKVHPKLHQMDQEKIAKVYAELRRESMATGSIPITVRHIESVIRMSEAHARMHLRDYVNEDDVNMALRIMLESFISTQKFSIMRGMRKTFMKYLSFRRDNDELLLFILKQLAQDQMSFQRNRYGSDMDLIEISEKDLADKARQINIHDLSTFFESELFLNNQFTRDKKRKLIMQHL</sequence>
<dbReference type="PRINTS" id="PR01657">
    <property type="entry name" value="MCMFAMILY"/>
</dbReference>
<dbReference type="Pfam" id="PF17855">
    <property type="entry name" value="MCM_lid"/>
    <property type="match status" value="1"/>
</dbReference>
<keyword evidence="9" id="KW-0547">Nucleotide-binding</keyword>
<dbReference type="InterPro" id="IPR059098">
    <property type="entry name" value="WHD_MCM2"/>
</dbReference>
<keyword evidence="11" id="KW-0378">Hydrolase</keyword>
<feature type="compositionally biased region" description="Acidic residues" evidence="20">
    <location>
        <begin position="49"/>
        <end position="62"/>
    </location>
</feature>
<dbReference type="Pfam" id="PF17207">
    <property type="entry name" value="MCM_OB"/>
    <property type="match status" value="1"/>
</dbReference>
<dbReference type="InterPro" id="IPR027925">
    <property type="entry name" value="MCM_N"/>
</dbReference>
<dbReference type="Pfam" id="PF12619">
    <property type="entry name" value="MCM2_N"/>
    <property type="match status" value="1"/>
</dbReference>
<dbReference type="PROSITE" id="PS50051">
    <property type="entry name" value="MCM_2"/>
    <property type="match status" value="1"/>
</dbReference>
<feature type="region of interest" description="Disordered" evidence="20">
    <location>
        <begin position="1"/>
        <end position="67"/>
    </location>
</feature>
<evidence type="ECO:0000256" key="7">
    <source>
        <dbReference type="ARBA" id="ARBA00022705"/>
    </source>
</evidence>
<comment type="catalytic activity">
    <reaction evidence="18">
        <text>ATP + H2O = ADP + phosphate + H(+)</text>
        <dbReference type="Rhea" id="RHEA:13065"/>
        <dbReference type="ChEBI" id="CHEBI:15377"/>
        <dbReference type="ChEBI" id="CHEBI:15378"/>
        <dbReference type="ChEBI" id="CHEBI:30616"/>
        <dbReference type="ChEBI" id="CHEBI:43474"/>
        <dbReference type="ChEBI" id="CHEBI:456216"/>
        <dbReference type="EC" id="3.6.4.12"/>
    </reaction>
    <physiologicalReaction direction="left-to-right" evidence="18">
        <dbReference type="Rhea" id="RHEA:13066"/>
    </physiologicalReaction>
</comment>
<keyword evidence="14" id="KW-0067">ATP-binding</keyword>
<dbReference type="GO" id="GO:1902975">
    <property type="term" value="P:mitotic DNA replication initiation"/>
    <property type="evidence" value="ECO:0007669"/>
    <property type="project" value="TreeGrafter"/>
</dbReference>
<evidence type="ECO:0000259" key="21">
    <source>
        <dbReference type="PROSITE" id="PS50051"/>
    </source>
</evidence>
<dbReference type="GO" id="GO:0008270">
    <property type="term" value="F:zinc ion binding"/>
    <property type="evidence" value="ECO:0007669"/>
    <property type="project" value="UniProtKB-KW"/>
</dbReference>
<dbReference type="Gene3D" id="3.30.1640.10">
    <property type="entry name" value="mini-chromosome maintenance (MCM) complex, chain A, domain 1"/>
    <property type="match status" value="1"/>
</dbReference>
<dbReference type="GO" id="GO:0000727">
    <property type="term" value="P:double-strand break repair via break-induced replication"/>
    <property type="evidence" value="ECO:0007669"/>
    <property type="project" value="TreeGrafter"/>
</dbReference>
<dbReference type="Gene3D" id="2.20.28.10">
    <property type="match status" value="1"/>
</dbReference>
<dbReference type="FunFam" id="2.20.28.10:FF:000002">
    <property type="entry name" value="DNA helicase"/>
    <property type="match status" value="1"/>
</dbReference>
<dbReference type="GO" id="GO:0000228">
    <property type="term" value="C:nuclear chromosome"/>
    <property type="evidence" value="ECO:0007669"/>
    <property type="project" value="UniProtKB-ARBA"/>
</dbReference>
<dbReference type="SMART" id="SM00350">
    <property type="entry name" value="MCM"/>
    <property type="match status" value="1"/>
</dbReference>
<feature type="compositionally biased region" description="Polar residues" evidence="20">
    <location>
        <begin position="8"/>
        <end position="18"/>
    </location>
</feature>
<keyword evidence="10" id="KW-0863">Zinc-finger</keyword>
<evidence type="ECO:0000256" key="12">
    <source>
        <dbReference type="ARBA" id="ARBA00022806"/>
    </source>
</evidence>
<proteinExistence type="inferred from homology"/>
<dbReference type="SUPFAM" id="SSF50249">
    <property type="entry name" value="Nucleic acid-binding proteins"/>
    <property type="match status" value="1"/>
</dbReference>
<evidence type="ECO:0000256" key="6">
    <source>
        <dbReference type="ARBA" id="ARBA00022454"/>
    </source>
</evidence>
<dbReference type="Pfam" id="PF00493">
    <property type="entry name" value="MCM"/>
    <property type="match status" value="1"/>
</dbReference>
<comment type="subcellular location">
    <subcellularLocation>
        <location evidence="2">Chromosome</location>
    </subcellularLocation>
    <subcellularLocation>
        <location evidence="1">Nucleus</location>
    </subcellularLocation>
</comment>
<feature type="domain" description="MCM C-terminal AAA(+) ATPase" evidence="21">
    <location>
        <begin position="459"/>
        <end position="665"/>
    </location>
</feature>
<evidence type="ECO:0000256" key="16">
    <source>
        <dbReference type="ARBA" id="ARBA00023242"/>
    </source>
</evidence>
<evidence type="ECO:0000256" key="5">
    <source>
        <dbReference type="ARBA" id="ARBA00018925"/>
    </source>
</evidence>
<evidence type="ECO:0000256" key="10">
    <source>
        <dbReference type="ARBA" id="ARBA00022771"/>
    </source>
</evidence>
<dbReference type="CDD" id="cd17753">
    <property type="entry name" value="MCM2"/>
    <property type="match status" value="1"/>
</dbReference>
<comment type="caution">
    <text evidence="22">The sequence shown here is derived from an EMBL/GenBank/DDBJ whole genome shotgun (WGS) entry which is preliminary data.</text>
</comment>
<dbReference type="EMBL" id="JAODUP010000188">
    <property type="protein sequence ID" value="KAK2157584.1"/>
    <property type="molecule type" value="Genomic_DNA"/>
</dbReference>
<evidence type="ECO:0000256" key="17">
    <source>
        <dbReference type="ARBA" id="ARBA00023306"/>
    </source>
</evidence>
<evidence type="ECO:0000256" key="13">
    <source>
        <dbReference type="ARBA" id="ARBA00022833"/>
    </source>
</evidence>
<protein>
    <recommendedName>
        <fullName evidence="5">DNA replication licensing factor MCM2</fullName>
        <ecNumber evidence="4">3.6.4.12</ecNumber>
    </recommendedName>
    <alternativeName>
        <fullName evidence="19">DNA replication licensing factor mcm2</fullName>
    </alternativeName>
</protein>
<dbReference type="Gene3D" id="2.40.50.140">
    <property type="entry name" value="Nucleic acid-binding proteins"/>
    <property type="match status" value="1"/>
</dbReference>
<evidence type="ECO:0000256" key="8">
    <source>
        <dbReference type="ARBA" id="ARBA00022723"/>
    </source>
</evidence>
<dbReference type="Gene3D" id="3.40.50.300">
    <property type="entry name" value="P-loop containing nucleotide triphosphate hydrolases"/>
    <property type="match status" value="1"/>
</dbReference>
<dbReference type="SUPFAM" id="SSF52540">
    <property type="entry name" value="P-loop containing nucleoside triphosphate hydrolases"/>
    <property type="match status" value="1"/>
</dbReference>
<organism evidence="22 23">
    <name type="scientific">Paralvinella palmiformis</name>
    <dbReference type="NCBI Taxonomy" id="53620"/>
    <lineage>
        <taxon>Eukaryota</taxon>
        <taxon>Metazoa</taxon>
        <taxon>Spiralia</taxon>
        <taxon>Lophotrochozoa</taxon>
        <taxon>Annelida</taxon>
        <taxon>Polychaeta</taxon>
        <taxon>Sedentaria</taxon>
        <taxon>Canalipalpata</taxon>
        <taxon>Terebellida</taxon>
        <taxon>Terebelliformia</taxon>
        <taxon>Alvinellidae</taxon>
        <taxon>Paralvinella</taxon>
    </lineage>
</organism>
<keyword evidence="8" id="KW-0479">Metal-binding</keyword>
<dbReference type="Proteomes" id="UP001208570">
    <property type="component" value="Unassembled WGS sequence"/>
</dbReference>
<dbReference type="InterPro" id="IPR031327">
    <property type="entry name" value="MCM"/>
</dbReference>
<keyword evidence="12" id="KW-0347">Helicase</keyword>
<evidence type="ECO:0000256" key="15">
    <source>
        <dbReference type="ARBA" id="ARBA00023125"/>
    </source>
</evidence>
<keyword evidence="17" id="KW-0131">Cell cycle</keyword>
<evidence type="ECO:0000256" key="2">
    <source>
        <dbReference type="ARBA" id="ARBA00004286"/>
    </source>
</evidence>
<comment type="similarity">
    <text evidence="3">Belongs to the MCM family.</text>
</comment>
<dbReference type="PANTHER" id="PTHR11630">
    <property type="entry name" value="DNA REPLICATION LICENSING FACTOR MCM FAMILY MEMBER"/>
    <property type="match status" value="1"/>
</dbReference>
<dbReference type="InterPro" id="IPR012340">
    <property type="entry name" value="NA-bd_OB-fold"/>
</dbReference>
<evidence type="ECO:0000256" key="19">
    <source>
        <dbReference type="ARBA" id="ARBA00074927"/>
    </source>
</evidence>
<dbReference type="GO" id="GO:0017116">
    <property type="term" value="F:single-stranded DNA helicase activity"/>
    <property type="evidence" value="ECO:0007669"/>
    <property type="project" value="TreeGrafter"/>
</dbReference>
<name>A0AAD9N833_9ANNE</name>
<dbReference type="Pfam" id="PF14551">
    <property type="entry name" value="MCM_N"/>
    <property type="match status" value="1"/>
</dbReference>
<evidence type="ECO:0000256" key="14">
    <source>
        <dbReference type="ARBA" id="ARBA00022840"/>
    </source>
</evidence>
<dbReference type="FunFam" id="3.30.1640.10:FF:000005">
    <property type="entry name" value="DNA helicase"/>
    <property type="match status" value="1"/>
</dbReference>
<dbReference type="InterPro" id="IPR033762">
    <property type="entry name" value="MCM_OB"/>
</dbReference>
<accession>A0AAD9N833</accession>
<keyword evidence="23" id="KW-1185">Reference proteome</keyword>
<dbReference type="GO" id="GO:0042555">
    <property type="term" value="C:MCM complex"/>
    <property type="evidence" value="ECO:0007669"/>
    <property type="project" value="InterPro"/>
</dbReference>
<evidence type="ECO:0000256" key="18">
    <source>
        <dbReference type="ARBA" id="ARBA00048432"/>
    </source>
</evidence>
<feature type="region of interest" description="Disordered" evidence="20">
    <location>
        <begin position="103"/>
        <end position="150"/>
    </location>
</feature>
<keyword evidence="15" id="KW-0238">DNA-binding</keyword>
<dbReference type="GO" id="GO:0005524">
    <property type="term" value="F:ATP binding"/>
    <property type="evidence" value="ECO:0007669"/>
    <property type="project" value="UniProtKB-KW"/>
</dbReference>
<evidence type="ECO:0000313" key="22">
    <source>
        <dbReference type="EMBL" id="KAK2157584.1"/>
    </source>
</evidence>
<dbReference type="GO" id="GO:0043138">
    <property type="term" value="F:3'-5' DNA helicase activity"/>
    <property type="evidence" value="ECO:0007669"/>
    <property type="project" value="TreeGrafter"/>
</dbReference>
<evidence type="ECO:0000256" key="4">
    <source>
        <dbReference type="ARBA" id="ARBA00012551"/>
    </source>
</evidence>
<evidence type="ECO:0000256" key="11">
    <source>
        <dbReference type="ARBA" id="ARBA00022801"/>
    </source>
</evidence>
<dbReference type="FunFam" id="3.40.50.300:FF:000138">
    <property type="entry name" value="DNA helicase"/>
    <property type="match status" value="1"/>
</dbReference>
<dbReference type="PANTHER" id="PTHR11630:SF44">
    <property type="entry name" value="DNA REPLICATION LICENSING FACTOR MCM2"/>
    <property type="match status" value="1"/>
</dbReference>
<evidence type="ECO:0000256" key="1">
    <source>
        <dbReference type="ARBA" id="ARBA00004123"/>
    </source>
</evidence>
<dbReference type="Pfam" id="PF23669">
    <property type="entry name" value="WHD_MCM2"/>
    <property type="match status" value="1"/>
</dbReference>